<protein>
    <submittedName>
        <fullName evidence="5">Methyltransferase</fullName>
    </submittedName>
</protein>
<reference evidence="5 6" key="1">
    <citation type="submission" date="2016-10" db="EMBL/GenBank/DDBJ databases">
        <authorList>
            <person name="de Groot N.N."/>
        </authorList>
    </citation>
    <scope>NUCLEOTIDE SEQUENCE [LARGE SCALE GENOMIC DNA]</scope>
    <source>
        <strain evidence="5 6">DSM 1736</strain>
    </source>
</reference>
<comment type="subcellular location">
    <subcellularLocation>
        <location evidence="1">Membrane</location>
        <topology evidence="1">Multi-pass membrane protein</topology>
    </subcellularLocation>
</comment>
<accession>A0A1G9UR99</accession>
<dbReference type="Pfam" id="PF04140">
    <property type="entry name" value="ICMT"/>
    <property type="match status" value="1"/>
</dbReference>
<dbReference type="PANTHER" id="PTHR43847">
    <property type="entry name" value="BLL3993 PROTEIN"/>
    <property type="match status" value="1"/>
</dbReference>
<evidence type="ECO:0000256" key="3">
    <source>
        <dbReference type="ARBA" id="ARBA00022989"/>
    </source>
</evidence>
<dbReference type="InterPro" id="IPR052527">
    <property type="entry name" value="Metal_cation-efflux_comp"/>
</dbReference>
<dbReference type="GO" id="GO:0004671">
    <property type="term" value="F:protein C-terminal S-isoprenylcysteine carboxyl O-methyltransferase activity"/>
    <property type="evidence" value="ECO:0007669"/>
    <property type="project" value="InterPro"/>
</dbReference>
<dbReference type="InterPro" id="IPR007269">
    <property type="entry name" value="ICMT_MeTrfase"/>
</dbReference>
<dbReference type="EMBL" id="FNHB01000006">
    <property type="protein sequence ID" value="SDM62416.1"/>
    <property type="molecule type" value="Genomic_DNA"/>
</dbReference>
<gene>
    <name evidence="5" type="ORF">SAMN04488502_10634</name>
</gene>
<dbReference type="Proteomes" id="UP000214880">
    <property type="component" value="Unassembled WGS sequence"/>
</dbReference>
<sequence length="172" mass="18838">MVAILAFGLAAVIAGQRLIELCIARRNRRYIESIGGQEAGAGHYPLFFALHGGWLAGWIYEAISTGGLSGNWPVWLGLFVLAQGLRYWCMLSLGRFWNTRIFVVPGQRRVKTGPYRFIAHPNYLAVCIELACVPLLFNAGATALAASLVNALLLGAVRIPAEERALRQLQNS</sequence>
<dbReference type="PANTHER" id="PTHR43847:SF1">
    <property type="entry name" value="BLL3993 PROTEIN"/>
    <property type="match status" value="1"/>
</dbReference>
<dbReference type="GO" id="GO:0016020">
    <property type="term" value="C:membrane"/>
    <property type="evidence" value="ECO:0007669"/>
    <property type="project" value="UniProtKB-SubCell"/>
</dbReference>
<dbReference type="RefSeq" id="WP_092073453.1">
    <property type="nucleotide sequence ID" value="NZ_FNHB01000006.1"/>
</dbReference>
<dbReference type="OrthoDB" id="7203053at2"/>
<dbReference type="STRING" id="146817.SAMN04488502_10634"/>
<evidence type="ECO:0000256" key="1">
    <source>
        <dbReference type="ARBA" id="ARBA00004141"/>
    </source>
</evidence>
<dbReference type="GO" id="GO:0032259">
    <property type="term" value="P:methylation"/>
    <property type="evidence" value="ECO:0007669"/>
    <property type="project" value="UniProtKB-KW"/>
</dbReference>
<dbReference type="AlphaFoldDB" id="A0A1G9UR99"/>
<keyword evidence="3" id="KW-1133">Transmembrane helix</keyword>
<keyword evidence="6" id="KW-1185">Reference proteome</keyword>
<dbReference type="Gene3D" id="1.20.120.1630">
    <property type="match status" value="1"/>
</dbReference>
<evidence type="ECO:0000256" key="2">
    <source>
        <dbReference type="ARBA" id="ARBA00022692"/>
    </source>
</evidence>
<keyword evidence="5" id="KW-0489">Methyltransferase</keyword>
<keyword evidence="4" id="KW-0472">Membrane</keyword>
<evidence type="ECO:0000256" key="4">
    <source>
        <dbReference type="ARBA" id="ARBA00023136"/>
    </source>
</evidence>
<evidence type="ECO:0000313" key="6">
    <source>
        <dbReference type="Proteomes" id="UP000214880"/>
    </source>
</evidence>
<organism evidence="5 6">
    <name type="scientific">Dendrosporobacter quercicolus</name>
    <dbReference type="NCBI Taxonomy" id="146817"/>
    <lineage>
        <taxon>Bacteria</taxon>
        <taxon>Bacillati</taxon>
        <taxon>Bacillota</taxon>
        <taxon>Negativicutes</taxon>
        <taxon>Selenomonadales</taxon>
        <taxon>Sporomusaceae</taxon>
        <taxon>Dendrosporobacter</taxon>
    </lineage>
</organism>
<keyword evidence="2" id="KW-0812">Transmembrane</keyword>
<proteinExistence type="predicted"/>
<keyword evidence="5" id="KW-0808">Transferase</keyword>
<name>A0A1G9UR99_9FIRM</name>
<evidence type="ECO:0000313" key="5">
    <source>
        <dbReference type="EMBL" id="SDM62416.1"/>
    </source>
</evidence>